<sequence>MKDPVSFKLKNGAEVIVAENNGTGKVLAKRAFGEWKENSSSELTK</sequence>
<evidence type="ECO:0000313" key="2">
    <source>
        <dbReference type="Proteomes" id="UP000183200"/>
    </source>
</evidence>
<organism evidence="1 2">
    <name type="scientific">Pedobacter steynii</name>
    <dbReference type="NCBI Taxonomy" id="430522"/>
    <lineage>
        <taxon>Bacteria</taxon>
        <taxon>Pseudomonadati</taxon>
        <taxon>Bacteroidota</taxon>
        <taxon>Sphingobacteriia</taxon>
        <taxon>Sphingobacteriales</taxon>
        <taxon>Sphingobacteriaceae</taxon>
        <taxon>Pedobacter</taxon>
    </lineage>
</organism>
<proteinExistence type="predicted"/>
<dbReference type="AlphaFoldDB" id="A0A1G9SDH1"/>
<reference evidence="2" key="1">
    <citation type="submission" date="2016-10" db="EMBL/GenBank/DDBJ databases">
        <authorList>
            <person name="Varghese N."/>
            <person name="Submissions S."/>
        </authorList>
    </citation>
    <scope>NUCLEOTIDE SEQUENCE [LARGE SCALE GENOMIC DNA]</scope>
    <source>
        <strain evidence="2">DSM 19110</strain>
    </source>
</reference>
<dbReference type="EMBL" id="FNGY01000003">
    <property type="protein sequence ID" value="SDM32845.1"/>
    <property type="molecule type" value="Genomic_DNA"/>
</dbReference>
<keyword evidence="2" id="KW-1185">Reference proteome</keyword>
<dbReference type="RefSeq" id="WP_172664752.1">
    <property type="nucleotide sequence ID" value="NZ_FNGY01000003.1"/>
</dbReference>
<dbReference type="STRING" id="430522.BFS30_02745"/>
<evidence type="ECO:0000313" key="1">
    <source>
        <dbReference type="EMBL" id="SDM32845.1"/>
    </source>
</evidence>
<dbReference type="Proteomes" id="UP000183200">
    <property type="component" value="Unassembled WGS sequence"/>
</dbReference>
<name>A0A1G9SDH1_9SPHI</name>
<accession>A0A1G9SDH1</accession>
<gene>
    <name evidence="1" type="ORF">SAMN05421820_103540</name>
</gene>
<protein>
    <submittedName>
        <fullName evidence="1">Uncharacterized protein</fullName>
    </submittedName>
</protein>